<organism evidence="1 2">
    <name type="scientific">Rhizobium rhizogenes</name>
    <name type="common">Agrobacterium rhizogenes</name>
    <dbReference type="NCBI Taxonomy" id="359"/>
    <lineage>
        <taxon>Bacteria</taxon>
        <taxon>Pseudomonadati</taxon>
        <taxon>Pseudomonadota</taxon>
        <taxon>Alphaproteobacteria</taxon>
        <taxon>Hyphomicrobiales</taxon>
        <taxon>Rhizobiaceae</taxon>
        <taxon>Rhizobium/Agrobacterium group</taxon>
        <taxon>Rhizobium</taxon>
    </lineage>
</organism>
<name>A0A546XDP3_RHIRH</name>
<comment type="caution">
    <text evidence="1">The sequence shown here is derived from an EMBL/GenBank/DDBJ whole genome shotgun (WGS) entry which is preliminary data.</text>
</comment>
<gene>
    <name evidence="1" type="ORF">EXN68_18930</name>
</gene>
<reference evidence="1 2" key="1">
    <citation type="journal article" date="2019" name="Appl. Microbiol. Biotechnol.">
        <title>Differential efficiency of wild type rhizogenic strains for rol gene transformation of plants.</title>
        <authorList>
            <person name="Desmet S."/>
            <person name="De Keyser E."/>
            <person name="Van Vaerenbergh J."/>
            <person name="Baeyen S."/>
            <person name="Van Huylenbroeck J."/>
            <person name="Geelen D."/>
            <person name="Dhooghe E."/>
        </authorList>
    </citation>
    <scope>NUCLEOTIDE SEQUENCE [LARGE SCALE GENOMIC DNA]</scope>
    <source>
        <strain evidence="1 2">GBBC3284</strain>
    </source>
</reference>
<dbReference type="EMBL" id="SGNY01000006">
    <property type="protein sequence ID" value="TRA98811.1"/>
    <property type="molecule type" value="Genomic_DNA"/>
</dbReference>
<sequence length="68" mass="7678">MKLIFTTVKLNSISHAQPRTGSRFFPAIRMRNRAPPITVAKTIPKKCQSSRAISATGKFFWLMGEFHA</sequence>
<accession>A0A546XDP3</accession>
<dbReference type="AlphaFoldDB" id="A0A546XDP3"/>
<evidence type="ECO:0000313" key="2">
    <source>
        <dbReference type="Proteomes" id="UP000315434"/>
    </source>
</evidence>
<proteinExistence type="predicted"/>
<dbReference type="Proteomes" id="UP000315434">
    <property type="component" value="Unassembled WGS sequence"/>
</dbReference>
<evidence type="ECO:0000313" key="1">
    <source>
        <dbReference type="EMBL" id="TRA98811.1"/>
    </source>
</evidence>
<protein>
    <submittedName>
        <fullName evidence="1">Uncharacterized protein</fullName>
    </submittedName>
</protein>
<dbReference type="OrthoDB" id="8299574at2"/>